<evidence type="ECO:0000256" key="2">
    <source>
        <dbReference type="ARBA" id="ARBA00004443"/>
    </source>
</evidence>
<keyword evidence="9" id="KW-0496">Mitochondrion</keyword>
<evidence type="ECO:0000256" key="10">
    <source>
        <dbReference type="ARBA" id="ARBA00023136"/>
    </source>
</evidence>
<evidence type="ECO:0000256" key="5">
    <source>
        <dbReference type="ARBA" id="ARBA00022448"/>
    </source>
</evidence>
<dbReference type="InterPro" id="IPR036249">
    <property type="entry name" value="Thioredoxin-like_sf"/>
</dbReference>
<dbReference type="PIRSF" id="PIRSF005822">
    <property type="entry name" value="NDUA2"/>
    <property type="match status" value="1"/>
</dbReference>
<keyword evidence="6" id="KW-0679">Respiratory chain</keyword>
<dbReference type="InterPro" id="IPR016464">
    <property type="entry name" value="NADH_Ub_cplx-1_asu_su-2"/>
</dbReference>
<name>A0AAW1DPX7_9HEMI</name>
<keyword evidence="10" id="KW-0472">Membrane</keyword>
<keyword evidence="16" id="KW-1185">Reference proteome</keyword>
<dbReference type="GO" id="GO:0005743">
    <property type="term" value="C:mitochondrial inner membrane"/>
    <property type="evidence" value="ECO:0007669"/>
    <property type="project" value="UniProtKB-SubCell"/>
</dbReference>
<dbReference type="Gene3D" id="3.40.30.10">
    <property type="entry name" value="Glutaredoxin"/>
    <property type="match status" value="1"/>
</dbReference>
<dbReference type="PANTHER" id="PTHR12878:SF0">
    <property type="entry name" value="NADH DEHYDROGENASE [UBIQUINONE] 1 ALPHA SUBCOMPLEX SUBUNIT 2"/>
    <property type="match status" value="1"/>
</dbReference>
<evidence type="ECO:0000256" key="12">
    <source>
        <dbReference type="ARBA" id="ARBA00032513"/>
    </source>
</evidence>
<reference evidence="15 16" key="1">
    <citation type="submission" date="2022-12" db="EMBL/GenBank/DDBJ databases">
        <title>Chromosome-level genome assembly of true bugs.</title>
        <authorList>
            <person name="Ma L."/>
            <person name="Li H."/>
        </authorList>
    </citation>
    <scope>NUCLEOTIDE SEQUENCE [LARGE SCALE GENOMIC DNA]</scope>
    <source>
        <strain evidence="15">Lab_2022b</strain>
    </source>
</reference>
<sequence>MANLVKFGRAIREIRMHLCQTSQSSKGVRDFIEKYYVDIKKSNPSVPILIRECEGVQPKLWARMELGKEESSSLKDLSAEQVLEQVKKVANKNPC</sequence>
<evidence type="ECO:0000313" key="15">
    <source>
        <dbReference type="EMBL" id="KAK9512806.1"/>
    </source>
</evidence>
<proteinExistence type="inferred from homology"/>
<dbReference type="SUPFAM" id="SSF52833">
    <property type="entry name" value="Thioredoxin-like"/>
    <property type="match status" value="1"/>
</dbReference>
<feature type="disulfide bond" description="Redox-active" evidence="13">
    <location>
        <begin position="19"/>
        <end position="53"/>
    </location>
</feature>
<evidence type="ECO:0000256" key="13">
    <source>
        <dbReference type="PIRSR" id="PIRSR005822-1"/>
    </source>
</evidence>
<dbReference type="SMART" id="SM00916">
    <property type="entry name" value="L51_S25_CI-B8"/>
    <property type="match status" value="1"/>
</dbReference>
<accession>A0AAW1DPX7</accession>
<dbReference type="Proteomes" id="UP001461498">
    <property type="component" value="Unassembled WGS sequence"/>
</dbReference>
<feature type="domain" description="Ribosomal protein/NADH dehydrogenase" evidence="14">
    <location>
        <begin position="20"/>
        <end position="93"/>
    </location>
</feature>
<keyword evidence="5" id="KW-0813">Transport</keyword>
<comment type="subcellular location">
    <subcellularLocation>
        <location evidence="2">Mitochondrion inner membrane</location>
        <topology evidence="2">Peripheral membrane protein</topology>
        <orientation evidence="2">Matrix side</orientation>
    </subcellularLocation>
</comment>
<evidence type="ECO:0000256" key="11">
    <source>
        <dbReference type="ARBA" id="ARBA00031441"/>
    </source>
</evidence>
<evidence type="ECO:0000256" key="7">
    <source>
        <dbReference type="ARBA" id="ARBA00022792"/>
    </source>
</evidence>
<evidence type="ECO:0000313" key="16">
    <source>
        <dbReference type="Proteomes" id="UP001461498"/>
    </source>
</evidence>
<evidence type="ECO:0000256" key="4">
    <source>
        <dbReference type="ARBA" id="ARBA00016394"/>
    </source>
</evidence>
<dbReference type="PANTHER" id="PTHR12878">
    <property type="entry name" value="NADH-UBIQUINONE OXIDOREDUCTASE B8 SUBUNIT"/>
    <property type="match status" value="1"/>
</dbReference>
<keyword evidence="13" id="KW-1015">Disulfide bond</keyword>
<evidence type="ECO:0000256" key="6">
    <source>
        <dbReference type="ARBA" id="ARBA00022660"/>
    </source>
</evidence>
<evidence type="ECO:0000256" key="8">
    <source>
        <dbReference type="ARBA" id="ARBA00022982"/>
    </source>
</evidence>
<evidence type="ECO:0000256" key="9">
    <source>
        <dbReference type="ARBA" id="ARBA00023128"/>
    </source>
</evidence>
<comment type="function">
    <text evidence="1">Accessory subunit of the mitochondrial membrane respiratory chain NADH dehydrogenase (Complex I), that is believed not to be involved in catalysis. Complex I functions in the transfer of electrons from NADH to the respiratory chain. The immediate electron acceptor for the enzyme is believed to be ubiquinone.</text>
</comment>
<dbReference type="AlphaFoldDB" id="A0AAW1DPX7"/>
<evidence type="ECO:0000259" key="14">
    <source>
        <dbReference type="SMART" id="SM00916"/>
    </source>
</evidence>
<protein>
    <recommendedName>
        <fullName evidence="4">NADH dehydrogenase [ubiquinone] 1 alpha subcomplex subunit 2</fullName>
    </recommendedName>
    <alternativeName>
        <fullName evidence="11">Complex I-B8</fullName>
    </alternativeName>
    <alternativeName>
        <fullName evidence="12">NADH-ubiquinone oxidoreductase B8 subunit</fullName>
    </alternativeName>
</protein>
<dbReference type="Pfam" id="PF05047">
    <property type="entry name" value="L51_S25_CI-B8"/>
    <property type="match status" value="1"/>
</dbReference>
<keyword evidence="8" id="KW-0249">Electron transport</keyword>
<keyword evidence="7" id="KW-0999">Mitochondrion inner membrane</keyword>
<evidence type="ECO:0000256" key="3">
    <source>
        <dbReference type="ARBA" id="ARBA00008939"/>
    </source>
</evidence>
<comment type="caution">
    <text evidence="15">The sequence shown here is derived from an EMBL/GenBank/DDBJ whole genome shotgun (WGS) entry which is preliminary data.</text>
</comment>
<gene>
    <name evidence="15" type="ORF">O3M35_001140</name>
</gene>
<comment type="similarity">
    <text evidence="3">Belongs to the complex I NDUFA2 subunit family.</text>
</comment>
<dbReference type="EMBL" id="JAPXFL010000001">
    <property type="protein sequence ID" value="KAK9512806.1"/>
    <property type="molecule type" value="Genomic_DNA"/>
</dbReference>
<evidence type="ECO:0000256" key="1">
    <source>
        <dbReference type="ARBA" id="ARBA00003195"/>
    </source>
</evidence>
<dbReference type="InterPro" id="IPR007741">
    <property type="entry name" value="Ribosomal_mL43/mS25/NADH_DH"/>
</dbReference>
<organism evidence="15 16">
    <name type="scientific">Rhynocoris fuscipes</name>
    <dbReference type="NCBI Taxonomy" id="488301"/>
    <lineage>
        <taxon>Eukaryota</taxon>
        <taxon>Metazoa</taxon>
        <taxon>Ecdysozoa</taxon>
        <taxon>Arthropoda</taxon>
        <taxon>Hexapoda</taxon>
        <taxon>Insecta</taxon>
        <taxon>Pterygota</taxon>
        <taxon>Neoptera</taxon>
        <taxon>Paraneoptera</taxon>
        <taxon>Hemiptera</taxon>
        <taxon>Heteroptera</taxon>
        <taxon>Panheteroptera</taxon>
        <taxon>Cimicomorpha</taxon>
        <taxon>Reduviidae</taxon>
        <taxon>Harpactorinae</taxon>
        <taxon>Harpactorini</taxon>
        <taxon>Rhynocoris</taxon>
    </lineage>
</organism>